<evidence type="ECO:0000313" key="1">
    <source>
        <dbReference type="EMBL" id="GAA1090915.1"/>
    </source>
</evidence>
<accession>A0ABN1TK71</accession>
<protein>
    <submittedName>
        <fullName evidence="1">Uncharacterized protein</fullName>
    </submittedName>
</protein>
<sequence>MIATRVAAIAGSRASPRRSCRGWRCCIRVRRGFGDRRAFDVRLSVLIAAVLRIGAADRRLPP</sequence>
<name>A0ABN1TK71_9ACTN</name>
<comment type="caution">
    <text evidence="1">The sequence shown here is derived from an EMBL/GenBank/DDBJ whole genome shotgun (WGS) entry which is preliminary data.</text>
</comment>
<proteinExistence type="predicted"/>
<organism evidence="1 2">
    <name type="scientific">Kitasatospora arboriphila</name>
    <dbReference type="NCBI Taxonomy" id="258052"/>
    <lineage>
        <taxon>Bacteria</taxon>
        <taxon>Bacillati</taxon>
        <taxon>Actinomycetota</taxon>
        <taxon>Actinomycetes</taxon>
        <taxon>Kitasatosporales</taxon>
        <taxon>Streptomycetaceae</taxon>
        <taxon>Kitasatospora</taxon>
    </lineage>
</organism>
<gene>
    <name evidence="1" type="ORF">GCM10009663_38320</name>
</gene>
<dbReference type="EMBL" id="BAAALD010000035">
    <property type="protein sequence ID" value="GAA1090915.1"/>
    <property type="molecule type" value="Genomic_DNA"/>
</dbReference>
<keyword evidence="2" id="KW-1185">Reference proteome</keyword>
<reference evidence="1 2" key="1">
    <citation type="journal article" date="2019" name="Int. J. Syst. Evol. Microbiol.">
        <title>The Global Catalogue of Microorganisms (GCM) 10K type strain sequencing project: providing services to taxonomists for standard genome sequencing and annotation.</title>
        <authorList>
            <consortium name="The Broad Institute Genomics Platform"/>
            <consortium name="The Broad Institute Genome Sequencing Center for Infectious Disease"/>
            <person name="Wu L."/>
            <person name="Ma J."/>
        </authorList>
    </citation>
    <scope>NUCLEOTIDE SEQUENCE [LARGE SCALE GENOMIC DNA]</scope>
    <source>
        <strain evidence="1 2">JCM 13002</strain>
    </source>
</reference>
<dbReference type="Proteomes" id="UP001499987">
    <property type="component" value="Unassembled WGS sequence"/>
</dbReference>
<evidence type="ECO:0000313" key="2">
    <source>
        <dbReference type="Proteomes" id="UP001499987"/>
    </source>
</evidence>